<gene>
    <name evidence="1" type="ORF">UFOPK2165_00708</name>
</gene>
<name>A0A6J6KH92_9ZZZZ</name>
<organism evidence="1">
    <name type="scientific">freshwater metagenome</name>
    <dbReference type="NCBI Taxonomy" id="449393"/>
    <lineage>
        <taxon>unclassified sequences</taxon>
        <taxon>metagenomes</taxon>
        <taxon>ecological metagenomes</taxon>
    </lineage>
</organism>
<protein>
    <submittedName>
        <fullName evidence="1">Unannotated protein</fullName>
    </submittedName>
</protein>
<dbReference type="EMBL" id="CAEZWA010000127">
    <property type="protein sequence ID" value="CAB4647803.1"/>
    <property type="molecule type" value="Genomic_DNA"/>
</dbReference>
<evidence type="ECO:0000313" key="1">
    <source>
        <dbReference type="EMBL" id="CAB4647803.1"/>
    </source>
</evidence>
<accession>A0A6J6KH92</accession>
<sequence length="499" mass="54554">MFKKLAASCIAAILVMSLTPISASAAKVGASCSKLGQVQTSGSKKLICIKKGSKKVWGEVKTAAYKPKGWNLSHCDTDPGLKGFANDFQVFMRSQSRCVGPMVVPDSKMPAVKPVSVIDSATSLSNVELCKARHTSNPRAWKGFPSPGMEQDFMLNRHPSPNTVMQVIPIFSSDAPKTNKTPDQDYKFYFDFVKKYYAQINDGPGKLDLRIPDQYIEFKQKIEPYAVHHGNDGPVNQKFFQDVIDTVDSKFDFSTINYVLVVVPGGTPSGIISQQGVGRVLTNEGPIYNISTAQPATVTAANNTTDISLASPSMWIHEFYHPGINLGDNYGAKSSSYDANRGMGDWGLMSQNNGDLLAWQKWFLGFLQDSQVRCVTGGNAATQHWLAPSSIKTSLSKMVVIPLSQSKVIVVESIRAVGLSYKYSKVRTGALVYTVDASDTSHNFGYLVMYPDNRRPSIGSLKMEDASLKLGESLTIEGLKITNVEWGDFGDVIRVEPAK</sequence>
<proteinExistence type="predicted"/>
<dbReference type="AlphaFoldDB" id="A0A6J6KH92"/>
<reference evidence="1" key="1">
    <citation type="submission" date="2020-05" db="EMBL/GenBank/DDBJ databases">
        <authorList>
            <person name="Chiriac C."/>
            <person name="Salcher M."/>
            <person name="Ghai R."/>
            <person name="Kavagutti S V."/>
        </authorList>
    </citation>
    <scope>NUCLEOTIDE SEQUENCE</scope>
</reference>